<dbReference type="PANTHER" id="PTHR15468">
    <property type="entry name" value="ZNF185"/>
    <property type="match status" value="1"/>
</dbReference>
<evidence type="ECO:0000256" key="1">
    <source>
        <dbReference type="ARBA" id="ARBA00022723"/>
    </source>
</evidence>
<dbReference type="PROSITE" id="PS00478">
    <property type="entry name" value="LIM_DOMAIN_1"/>
    <property type="match status" value="1"/>
</dbReference>
<gene>
    <name evidence="8" type="primary">SCEL</name>
</gene>
<dbReference type="GO" id="GO:0005737">
    <property type="term" value="C:cytoplasm"/>
    <property type="evidence" value="ECO:0007669"/>
    <property type="project" value="TreeGrafter"/>
</dbReference>
<dbReference type="GO" id="GO:0008544">
    <property type="term" value="P:epidermis development"/>
    <property type="evidence" value="ECO:0007669"/>
    <property type="project" value="TreeGrafter"/>
</dbReference>
<dbReference type="KEGG" id="nss:113412976"/>
<keyword evidence="3 4" id="KW-0440">LIM domain</keyword>
<evidence type="ECO:0000256" key="4">
    <source>
        <dbReference type="PROSITE-ProRule" id="PRU00125"/>
    </source>
</evidence>
<evidence type="ECO:0000256" key="5">
    <source>
        <dbReference type="SAM" id="MobiDB-lite"/>
    </source>
</evidence>
<dbReference type="RefSeq" id="XP_026524751.1">
    <property type="nucleotide sequence ID" value="XM_026668966.1"/>
</dbReference>
<keyword evidence="1 4" id="KW-0479">Metal-binding</keyword>
<evidence type="ECO:0000256" key="3">
    <source>
        <dbReference type="ARBA" id="ARBA00023038"/>
    </source>
</evidence>
<sequence>MSTFTVGKPSHIKNDSKNASLAMKSRQKAINEVNKRRTLLQDNSWIKKRPEEESTNENYGRVVLNQYKSQDSLHRNLEGEKNEKAMLNRYRSDNTLDRIPGGSDTGEANTSPVLDSRINKRYQDLNNLIKVNHMSKIAKDGYQDVEDLIEVNRISNQKGRSSDLDSFIEIKDKRNQRAMIGKELCTYCQKPLGTETKMILESLNICCHATCFKCEICKATLENLEAGDSIWIYKNTVHCSPCYSHVKATWTY</sequence>
<dbReference type="CTD" id="8796"/>
<dbReference type="SMART" id="SM00132">
    <property type="entry name" value="LIM"/>
    <property type="match status" value="1"/>
</dbReference>
<dbReference type="AlphaFoldDB" id="A0A6J1U1W2"/>
<name>A0A6J1U1W2_9SAUR</name>
<keyword evidence="2 4" id="KW-0862">Zinc</keyword>
<dbReference type="PANTHER" id="PTHR15468:SF7">
    <property type="entry name" value="SCIELLIN"/>
    <property type="match status" value="1"/>
</dbReference>
<dbReference type="GO" id="GO:0046872">
    <property type="term" value="F:metal ion binding"/>
    <property type="evidence" value="ECO:0007669"/>
    <property type="project" value="UniProtKB-KW"/>
</dbReference>
<evidence type="ECO:0000313" key="7">
    <source>
        <dbReference type="Proteomes" id="UP000504612"/>
    </source>
</evidence>
<dbReference type="GeneID" id="113412976"/>
<proteinExistence type="predicted"/>
<dbReference type="InterPro" id="IPR052621">
    <property type="entry name" value="Cell_Prolif/Cornif_Regul"/>
</dbReference>
<keyword evidence="7" id="KW-1185">Reference proteome</keyword>
<dbReference type="Proteomes" id="UP000504612">
    <property type="component" value="Unplaced"/>
</dbReference>
<organism evidence="7 8">
    <name type="scientific">Notechis scutatus</name>
    <name type="common">mainland tiger snake</name>
    <dbReference type="NCBI Taxonomy" id="8663"/>
    <lineage>
        <taxon>Eukaryota</taxon>
        <taxon>Metazoa</taxon>
        <taxon>Chordata</taxon>
        <taxon>Craniata</taxon>
        <taxon>Vertebrata</taxon>
        <taxon>Euteleostomi</taxon>
        <taxon>Lepidosauria</taxon>
        <taxon>Squamata</taxon>
        <taxon>Bifurcata</taxon>
        <taxon>Unidentata</taxon>
        <taxon>Episquamata</taxon>
        <taxon>Toxicofera</taxon>
        <taxon>Serpentes</taxon>
        <taxon>Colubroidea</taxon>
        <taxon>Elapidae</taxon>
        <taxon>Hydrophiinae</taxon>
        <taxon>Notechis</taxon>
    </lineage>
</organism>
<feature type="domain" description="LIM zinc-binding" evidence="6">
    <location>
        <begin position="183"/>
        <end position="249"/>
    </location>
</feature>
<evidence type="ECO:0000259" key="6">
    <source>
        <dbReference type="PROSITE" id="PS50023"/>
    </source>
</evidence>
<dbReference type="Gene3D" id="2.10.110.10">
    <property type="entry name" value="Cysteine Rich Protein"/>
    <property type="match status" value="1"/>
</dbReference>
<protein>
    <submittedName>
        <fullName evidence="8">Sciellin</fullName>
    </submittedName>
</protein>
<dbReference type="InterPro" id="IPR001781">
    <property type="entry name" value="Znf_LIM"/>
</dbReference>
<feature type="region of interest" description="Disordered" evidence="5">
    <location>
        <begin position="93"/>
        <end position="112"/>
    </location>
</feature>
<dbReference type="PROSITE" id="PS50023">
    <property type="entry name" value="LIM_DOMAIN_2"/>
    <property type="match status" value="1"/>
</dbReference>
<evidence type="ECO:0000256" key="2">
    <source>
        <dbReference type="ARBA" id="ARBA00022833"/>
    </source>
</evidence>
<evidence type="ECO:0000313" key="8">
    <source>
        <dbReference type="RefSeq" id="XP_026524751.1"/>
    </source>
</evidence>
<reference evidence="8" key="1">
    <citation type="submission" date="2025-08" db="UniProtKB">
        <authorList>
            <consortium name="RefSeq"/>
        </authorList>
    </citation>
    <scope>IDENTIFICATION</scope>
</reference>
<accession>A0A6J1U1W2</accession>